<feature type="chain" id="PRO_5003320213" evidence="1">
    <location>
        <begin position="21"/>
        <end position="284"/>
    </location>
</feature>
<evidence type="ECO:0000313" key="3">
    <source>
        <dbReference type="Proteomes" id="UP000007797"/>
    </source>
</evidence>
<reference evidence="3" key="1">
    <citation type="journal article" date="2011" name="Genome Res.">
        <title>Phylogeny-wide analysis of social amoeba genomes highlights ancient origins for complex intercellular communication.</title>
        <authorList>
            <person name="Heidel A.J."/>
            <person name="Lawal H.M."/>
            <person name="Felder M."/>
            <person name="Schilde C."/>
            <person name="Helps N.R."/>
            <person name="Tunggal B."/>
            <person name="Rivero F."/>
            <person name="John U."/>
            <person name="Schleicher M."/>
            <person name="Eichinger L."/>
            <person name="Platzer M."/>
            <person name="Noegel A.A."/>
            <person name="Schaap P."/>
            <person name="Gloeckner G."/>
        </authorList>
    </citation>
    <scope>NUCLEOTIDE SEQUENCE [LARGE SCALE GENOMIC DNA]</scope>
    <source>
        <strain evidence="3">SH3</strain>
    </source>
</reference>
<dbReference type="Proteomes" id="UP000007797">
    <property type="component" value="Unassembled WGS sequence"/>
</dbReference>
<keyword evidence="1" id="KW-0732">Signal</keyword>
<accession>F4PNI1</accession>
<feature type="signal peptide" evidence="1">
    <location>
        <begin position="1"/>
        <end position="20"/>
    </location>
</feature>
<evidence type="ECO:0000256" key="1">
    <source>
        <dbReference type="SAM" id="SignalP"/>
    </source>
</evidence>
<evidence type="ECO:0000313" key="2">
    <source>
        <dbReference type="EMBL" id="EGG23034.1"/>
    </source>
</evidence>
<dbReference type="GeneID" id="14874845"/>
<proteinExistence type="predicted"/>
<gene>
    <name evidence="2" type="ORF">DFA_05164</name>
</gene>
<name>F4PNI1_CACFS</name>
<dbReference type="EMBL" id="GL883008">
    <property type="protein sequence ID" value="EGG23034.1"/>
    <property type="molecule type" value="Genomic_DNA"/>
</dbReference>
<protein>
    <submittedName>
        <fullName evidence="2">Uncharacterized protein</fullName>
    </submittedName>
</protein>
<dbReference type="RefSeq" id="XP_004360885.1">
    <property type="nucleotide sequence ID" value="XM_004360828.1"/>
</dbReference>
<dbReference type="AlphaFoldDB" id="F4PNI1"/>
<dbReference type="KEGG" id="dfa:DFA_05164"/>
<sequence length="284" mass="31594">MRFLLALIVFVCLAFQSAYAQLGAEFFLYMPNAKFLSNAPIANDNGAYAQEVCSQVGARRANFNEFAAQVGDQFPNLYEWKYYGYLYDDSSSTGNYLLARPMDNDLQTVSFSTPAQSVGFLCFGYKPPQGFLGIPKRNRCYWNIHYIANGHMLNETFSVKANGDTTVPVDLCNNNHGAVLATDSQVTADFYAGAAICAFNVFESDNDPTVQMLGYYYNKNNLPGQCNFGFTKGLKPDGYFDVLCHGCKPVDNVLSAAPNTIVSFNDFTGQYSRYENMPLYTPQT</sequence>
<organism evidence="2 3">
    <name type="scientific">Cavenderia fasciculata</name>
    <name type="common">Slime mold</name>
    <name type="synonym">Dictyostelium fasciculatum</name>
    <dbReference type="NCBI Taxonomy" id="261658"/>
    <lineage>
        <taxon>Eukaryota</taxon>
        <taxon>Amoebozoa</taxon>
        <taxon>Evosea</taxon>
        <taxon>Eumycetozoa</taxon>
        <taxon>Dictyostelia</taxon>
        <taxon>Acytosteliales</taxon>
        <taxon>Cavenderiaceae</taxon>
        <taxon>Cavenderia</taxon>
    </lineage>
</organism>
<keyword evidence="3" id="KW-1185">Reference proteome</keyword>